<sequence>MSLFIKLIAATPDADRVVAAAAKLCYSASGAAEIFDGLDSAKISSFLSKLREAGHFSPFEHASFTFAIEGVSRVATHQLVRHRVASYSQQSQRYVGMKGNGCVVPPSVSADAEALKVFVEQAEAAGLAYEKLLSLGIPKEDARFILPHGGETRIVVTMNARELHHFFALRLCRRAQWEIQEMARGMLREARAAAPVIFGTAGPACVAGACGEAHPCGKPYSGMEELLS</sequence>
<feature type="binding site" description="in other chain" evidence="1">
    <location>
        <position position="143"/>
    </location>
    <ligand>
        <name>dUMP</name>
        <dbReference type="ChEBI" id="CHEBI:246422"/>
        <note>ligand shared between dimeric partners</note>
    </ligand>
</feature>
<dbReference type="Proteomes" id="UP000027665">
    <property type="component" value="Unassembled WGS sequence"/>
</dbReference>
<evidence type="ECO:0000313" key="2">
    <source>
        <dbReference type="EMBL" id="KEJ91294.1"/>
    </source>
</evidence>
<dbReference type="EC" id="2.1.1.148" evidence="1"/>
<dbReference type="PATRIC" id="fig|2754.20.peg.1928"/>
<dbReference type="GO" id="GO:0004799">
    <property type="term" value="F:thymidylate synthase activity"/>
    <property type="evidence" value="ECO:0007669"/>
    <property type="project" value="TreeGrafter"/>
</dbReference>
<dbReference type="Gene3D" id="3.30.1360.170">
    <property type="match status" value="1"/>
</dbReference>
<feature type="binding site" description="in other chain" evidence="1">
    <location>
        <begin position="89"/>
        <end position="93"/>
    </location>
    <ligand>
        <name>dUMP</name>
        <dbReference type="ChEBI" id="CHEBI:246422"/>
        <note>ligand shared between dimeric partners</note>
    </ligand>
</feature>
<keyword evidence="1" id="KW-0808">Transferase</keyword>
<feature type="binding site" evidence="1">
    <location>
        <position position="89"/>
    </location>
    <ligand>
        <name>FAD</name>
        <dbReference type="ChEBI" id="CHEBI:57692"/>
        <note>ligand shared between neighboring subunits</note>
    </ligand>
</feature>
<keyword evidence="1" id="KW-0489">Methyltransferase</keyword>
<dbReference type="PANTHER" id="PTHR34934">
    <property type="entry name" value="FLAVIN-DEPENDENT THYMIDYLATE SYNTHASE"/>
    <property type="match status" value="1"/>
</dbReference>
<comment type="pathway">
    <text evidence="1">Pyrimidine metabolism; dTTP biosynthesis.</text>
</comment>
<keyword evidence="1" id="KW-0274">FAD</keyword>
<dbReference type="HAMAP" id="MF_01408">
    <property type="entry name" value="ThyX"/>
    <property type="match status" value="1"/>
</dbReference>
<feature type="active site" description="Involved in ionization of N3 of dUMP, leading to its activation" evidence="1">
    <location>
        <position position="170"/>
    </location>
</feature>
<dbReference type="EMBL" id="JMKI01000053">
    <property type="protein sequence ID" value="KEJ91294.1"/>
    <property type="molecule type" value="Genomic_DNA"/>
</dbReference>
<dbReference type="eggNOG" id="COG1351">
    <property type="taxonomic scope" value="Bacteria"/>
</dbReference>
<proteinExistence type="inferred from homology"/>
<name>A0A073ING0_9BACT</name>
<dbReference type="GO" id="GO:0006231">
    <property type="term" value="P:dTMP biosynthetic process"/>
    <property type="evidence" value="ECO:0007669"/>
    <property type="project" value="UniProtKB-UniRule"/>
</dbReference>
<dbReference type="GO" id="GO:0050797">
    <property type="term" value="F:thymidylate synthase (FAD) activity"/>
    <property type="evidence" value="ECO:0007669"/>
    <property type="project" value="UniProtKB-UniRule"/>
</dbReference>
<dbReference type="RefSeq" id="WP_037978331.1">
    <property type="nucleotide sequence ID" value="NZ_JMKI01000053.1"/>
</dbReference>
<protein>
    <recommendedName>
        <fullName evidence="1">Flavin-dependent thymidylate synthase</fullName>
        <shortName evidence="1">FDTS</shortName>
        <ecNumber evidence="1">2.1.1.148</ecNumber>
    </recommendedName>
    <alternativeName>
        <fullName evidence="1">FAD-dependent thymidylate synthase</fullName>
    </alternativeName>
    <alternativeName>
        <fullName evidence="1">Thymidylate synthase ThyX</fullName>
        <shortName evidence="1">TS</shortName>
        <shortName evidence="1">TSase</shortName>
    </alternativeName>
</protein>
<feature type="binding site" evidence="1">
    <location>
        <position position="57"/>
    </location>
    <ligand>
        <name>FAD</name>
        <dbReference type="ChEBI" id="CHEBI:57692"/>
        <note>ligand shared between neighboring subunits</note>
    </ligand>
</feature>
<evidence type="ECO:0000256" key="1">
    <source>
        <dbReference type="HAMAP-Rule" id="MF_01408"/>
    </source>
</evidence>
<organism evidence="2 3">
    <name type="scientific">Synergistes jonesii</name>
    <dbReference type="NCBI Taxonomy" id="2754"/>
    <lineage>
        <taxon>Bacteria</taxon>
        <taxon>Thermotogati</taxon>
        <taxon>Synergistota</taxon>
        <taxon>Synergistia</taxon>
        <taxon>Synergistales</taxon>
        <taxon>Synergistaceae</taxon>
        <taxon>Synergistes</taxon>
    </lineage>
</organism>
<keyword evidence="1" id="KW-0521">NADP</keyword>
<dbReference type="GO" id="GO:0032259">
    <property type="term" value="P:methylation"/>
    <property type="evidence" value="ECO:0007669"/>
    <property type="project" value="UniProtKB-KW"/>
</dbReference>
<evidence type="ECO:0000313" key="3">
    <source>
        <dbReference type="Proteomes" id="UP000027665"/>
    </source>
</evidence>
<dbReference type="InterPro" id="IPR003669">
    <property type="entry name" value="Thymidylate_synthase_ThyX"/>
</dbReference>
<dbReference type="STRING" id="2754.EH55_11375"/>
<comment type="cofactor">
    <cofactor evidence="1">
        <name>FAD</name>
        <dbReference type="ChEBI" id="CHEBI:57692"/>
    </cofactor>
    <text evidence="1">Binds 4 FAD per tetramer. Each FAD binding site is formed by three monomers.</text>
</comment>
<feature type="binding site" evidence="1">
    <location>
        <position position="165"/>
    </location>
    <ligand>
        <name>FAD</name>
        <dbReference type="ChEBI" id="CHEBI:57692"/>
        <note>ligand shared between neighboring subunits</note>
    </ligand>
</feature>
<feature type="binding site" evidence="1">
    <location>
        <begin position="78"/>
        <end position="81"/>
    </location>
    <ligand>
        <name>dUMP</name>
        <dbReference type="ChEBI" id="CHEBI:246422"/>
        <note>ligand shared between dimeric partners</note>
    </ligand>
</feature>
<keyword evidence="1" id="KW-0285">Flavoprotein</keyword>
<dbReference type="InterPro" id="IPR036098">
    <property type="entry name" value="Thymidylate_synthase_ThyX_sf"/>
</dbReference>
<dbReference type="PROSITE" id="PS51331">
    <property type="entry name" value="THYX"/>
    <property type="match status" value="1"/>
</dbReference>
<dbReference type="CDD" id="cd20175">
    <property type="entry name" value="ThyX"/>
    <property type="match status" value="1"/>
</dbReference>
<comment type="catalytic activity">
    <reaction evidence="1">
        <text>dUMP + (6R)-5,10-methylene-5,6,7,8-tetrahydrofolate + NADPH + H(+) = dTMP + (6S)-5,6,7,8-tetrahydrofolate + NADP(+)</text>
        <dbReference type="Rhea" id="RHEA:29043"/>
        <dbReference type="ChEBI" id="CHEBI:15378"/>
        <dbReference type="ChEBI" id="CHEBI:15636"/>
        <dbReference type="ChEBI" id="CHEBI:57453"/>
        <dbReference type="ChEBI" id="CHEBI:57783"/>
        <dbReference type="ChEBI" id="CHEBI:58349"/>
        <dbReference type="ChEBI" id="CHEBI:63528"/>
        <dbReference type="ChEBI" id="CHEBI:246422"/>
        <dbReference type="EC" id="2.1.1.148"/>
    </reaction>
</comment>
<accession>A0A073ING0</accession>
<keyword evidence="3" id="KW-1185">Reference proteome</keyword>
<keyword evidence="1" id="KW-0545">Nucleotide biosynthesis</keyword>
<dbReference type="UniPathway" id="UPA00575"/>
<feature type="binding site" evidence="1">
    <location>
        <position position="170"/>
    </location>
    <ligand>
        <name>dUMP</name>
        <dbReference type="ChEBI" id="CHEBI:246422"/>
        <note>ligand shared between dimeric partners</note>
    </ligand>
</feature>
<dbReference type="GO" id="GO:0070402">
    <property type="term" value="F:NADPH binding"/>
    <property type="evidence" value="ECO:0007669"/>
    <property type="project" value="TreeGrafter"/>
</dbReference>
<dbReference type="AlphaFoldDB" id="A0A073ING0"/>
<feature type="binding site" evidence="1">
    <location>
        <begin position="159"/>
        <end position="161"/>
    </location>
    <ligand>
        <name>FAD</name>
        <dbReference type="ChEBI" id="CHEBI:57692"/>
        <note>ligand shared between neighboring subunits</note>
    </ligand>
</feature>
<feature type="binding site" evidence="1">
    <location>
        <begin position="81"/>
        <end position="83"/>
    </location>
    <ligand>
        <name>FAD</name>
        <dbReference type="ChEBI" id="CHEBI:57692"/>
        <note>ligand shared between neighboring subunits</note>
    </ligand>
</feature>
<dbReference type="Pfam" id="PF02511">
    <property type="entry name" value="Thy1"/>
    <property type="match status" value="1"/>
</dbReference>
<dbReference type="GO" id="GO:0050660">
    <property type="term" value="F:flavin adenine dinucleotide binding"/>
    <property type="evidence" value="ECO:0007669"/>
    <property type="project" value="UniProtKB-UniRule"/>
</dbReference>
<gene>
    <name evidence="1" type="primary">thyX</name>
    <name evidence="2" type="ORF">EH55_11375</name>
</gene>
<comment type="caution">
    <text evidence="2">The sequence shown here is derived from an EMBL/GenBank/DDBJ whole genome shotgun (WGS) entry which is preliminary data.</text>
</comment>
<comment type="subunit">
    <text evidence="1">Homotetramer.</text>
</comment>
<dbReference type="NCBIfam" id="TIGR02170">
    <property type="entry name" value="thyX"/>
    <property type="match status" value="1"/>
</dbReference>
<dbReference type="GeneID" id="90984583"/>
<comment type="function">
    <text evidence="1">Catalyzes the reductive methylation of 2'-deoxyuridine-5'-monophosphate (dUMP) to 2'-deoxythymidine-5'-monophosphate (dTMP) while utilizing 5,10-methylenetetrahydrofolate (mTHF) as the methyl donor, and NADPH and FADH(2) as the reductant.</text>
</comment>
<reference evidence="2 3" key="1">
    <citation type="submission" date="2014-04" db="EMBL/GenBank/DDBJ databases">
        <title>Draft Genome Sequence of Synergistes jonesii.</title>
        <authorList>
            <person name="Coil D.A."/>
            <person name="Eisen J.A."/>
            <person name="Holland-Moritz H.E."/>
        </authorList>
    </citation>
    <scope>NUCLEOTIDE SEQUENCE [LARGE SCALE GENOMIC DNA]</scope>
    <source>
        <strain evidence="2 3">78-1</strain>
    </source>
</reference>
<dbReference type="SUPFAM" id="SSF69796">
    <property type="entry name" value="Thymidylate synthase-complementing protein Thy1"/>
    <property type="match status" value="1"/>
</dbReference>
<dbReference type="GO" id="GO:0006235">
    <property type="term" value="P:dTTP biosynthetic process"/>
    <property type="evidence" value="ECO:0007669"/>
    <property type="project" value="UniProtKB-UniRule"/>
</dbReference>
<comment type="similarity">
    <text evidence="1">Belongs to the thymidylate synthase ThyX family.</text>
</comment>
<dbReference type="PANTHER" id="PTHR34934:SF1">
    <property type="entry name" value="FLAVIN-DEPENDENT THYMIDYLATE SYNTHASE"/>
    <property type="match status" value="1"/>
</dbReference>
<dbReference type="OrthoDB" id="9780625at2"/>